<sequence>MSAQPAASPKAPTTSERPAQSSHRNGDDQSSSNNAGGVVATAAATQGQNGSVRGASQREYAHTMKSPSDPPTPIIASASSPPASVVHSTVSTSFGPNTSGSILGTSGLSSQERAALPGFKLTEFNAISTVLNHPTRRPPPIDPNSSRYAPINLSHTDLPKVKKADFQAYLNEVTPEYNKYIRNQRIGANGKAAVSATPAPRASIDSSRFSISGGGGPSTTSGTETPKRRLPPLSSVPQIFFAEDFELGNPYTFDLVTERYKATATSSASSSAAAERARSSDKLVLGSVGGRSGSLSAAAGKSGASSPSVPSTFDVALNQMLQEKLSYYSDVVEQHLILEISARSSSFFAALGNLQDLSSQAEACLSKISELRSELQKVDEKHAKKGLRIVDAQSRAREVQRKEAALLALREVVERRDMARLLVEQAEYDDALEMIGQLRAVLDGRWSEALDGEKPAAAVDADLAAVSALKAVPKQLDELEDKIATALIQQLVSVLASDLLERIGGPEDVANETIAPPPAVPEKDPVVSKPLPRTRRGHARTGSLARKSLSESLGFGAFSLNAAPKGDSDDSPRPSLDRGPSTPTTRTQAESSSASAAAALAETKGDAPAPGLVALPLVTSAESSRQLEPVDSDLRAQIAPLLVGLIRTGAVERATSSYREEALKAVRSVVHSHVLLANGELARLLDEDDPAKVAALQREWAGGSDAPEAGPGNGPIDQLRRMTHEEFLNVGHAFFEGLLLAITAVDAQCKLILQILDEYDQGALKGRMAEVRQQAHTTSPSSPIKQVAPSASSTVAEREPVMPAGVPASLPSFLSDIIHASAELSHTRASRLVGLRSATHAQLDLRSFLSLFQLCWSFVLRSELISRRMIVGLRGAVLGQAKAFLAAFHRQRIEKAAKHVEEELWAPVEVDDEDQERVKKMVQSAVDDPPEMIVSTADELILARRSSITASAQASESAQTLTDRDDKSSKEPQGDASNKTVNGAAETKPTYKTLDVEDRQYYVVAASVETLKLLSEYLRVVINLPLLTMEAMSRVVEFLKQFNSRTCQVVLGAGAMRSAGLKNITAKHLALASQSLSVMITLIPYIREAVRRHLSPKQAVMLTEFDKLRRDMQEHQYEIHSKLVAIMGDRLTVHSRSLHSITWNAPLNRPEAKPEGEKDGEKKDAEADYSSSPPVEANKYIKDLGQETATLNKVLVRYLHTQTVEQIMNQVLITIDQRIAAEFEKLSLETEGARVRLRADSDFLDKRLGGLKNLEWKGETIHKVVEEKCKAPPPRPPSPPQKAAPQPAYKPRVSPFALGRKNKLQQHLQQQEQQRQQQQQQEVTGQPQSQQQPQQQQQAAPASPKTAQEPEKQVAAPQAAAEEKAVPQGTSAPSSESGPPATTAGEVEKEAPQETTEPESAPPPPSKADAEEKTIQEDQAPPLPSKAVSLEAEQQDETVPAQTEEVKKDVAEAEPVASSEPETVSAAIGVEPTPAKGIEEETAEPSTQEDGPAADLTSESPKADQGPESQPQETVSEEPRELASEKPSSAVEEAAVPAEGDGLAAADPDTSAVREEDEEDVLVAEPVDPTTVPGVEAEDLAENLQPAVSSEDKQVEESEVEGDGKAEAEEEKGAAAVPEVKQEAVEKDGTEEAEEKQEEEVHVQKQELEAPVTSDGDV</sequence>
<feature type="compositionally biased region" description="Low complexity" evidence="8">
    <location>
        <begin position="1305"/>
        <end position="1338"/>
    </location>
</feature>
<feature type="compositionally biased region" description="Low complexity" evidence="8">
    <location>
        <begin position="34"/>
        <end position="50"/>
    </location>
</feature>
<feature type="compositionally biased region" description="Basic and acidic residues" evidence="8">
    <location>
        <begin position="1150"/>
        <end position="1166"/>
    </location>
</feature>
<evidence type="ECO:0000313" key="10">
    <source>
        <dbReference type="EMBL" id="KAK0545910.1"/>
    </source>
</evidence>
<dbReference type="PANTHER" id="PTHR12965">
    <property type="entry name" value="VACUOLAR PROTEIN SORTING 54"/>
    <property type="match status" value="1"/>
</dbReference>
<feature type="region of interest" description="Disordered" evidence="8">
    <location>
        <begin position="1144"/>
        <end position="1173"/>
    </location>
</feature>
<evidence type="ECO:0000259" key="9">
    <source>
        <dbReference type="Pfam" id="PF07928"/>
    </source>
</evidence>
<gene>
    <name evidence="10" type="ORF">OC846_005482</name>
</gene>
<dbReference type="Gene3D" id="6.10.250.860">
    <property type="match status" value="1"/>
</dbReference>
<dbReference type="Proteomes" id="UP001176517">
    <property type="component" value="Unassembled WGS sequence"/>
</dbReference>
<accession>A0AAN6GL79</accession>
<feature type="coiled-coil region" evidence="7">
    <location>
        <begin position="354"/>
        <end position="381"/>
    </location>
</feature>
<evidence type="ECO:0000256" key="1">
    <source>
        <dbReference type="ARBA" id="ARBA00004601"/>
    </source>
</evidence>
<feature type="compositionally biased region" description="Polar residues" evidence="8">
    <location>
        <begin position="1"/>
        <end position="33"/>
    </location>
</feature>
<feature type="compositionally biased region" description="Basic and acidic residues" evidence="8">
    <location>
        <begin position="1639"/>
        <end position="1648"/>
    </location>
</feature>
<keyword evidence="11" id="KW-1185">Reference proteome</keyword>
<keyword evidence="3" id="KW-0813">Transport</keyword>
<keyword evidence="4" id="KW-0653">Protein transport</keyword>
<dbReference type="GO" id="GO:0019905">
    <property type="term" value="F:syntaxin binding"/>
    <property type="evidence" value="ECO:0007669"/>
    <property type="project" value="TreeGrafter"/>
</dbReference>
<feature type="region of interest" description="Disordered" evidence="8">
    <location>
        <begin position="192"/>
        <end position="232"/>
    </location>
</feature>
<evidence type="ECO:0000313" key="11">
    <source>
        <dbReference type="Proteomes" id="UP001176517"/>
    </source>
</evidence>
<proteinExistence type="inferred from homology"/>
<comment type="caution">
    <text evidence="10">The sequence shown here is derived from an EMBL/GenBank/DDBJ whole genome shotgun (WGS) entry which is preliminary data.</text>
</comment>
<dbReference type="InterPro" id="IPR012501">
    <property type="entry name" value="Vps54_C"/>
</dbReference>
<name>A0AAN6GL79_9BASI</name>
<evidence type="ECO:0000256" key="5">
    <source>
        <dbReference type="ARBA" id="ARBA00023034"/>
    </source>
</evidence>
<feature type="compositionally biased region" description="Low complexity" evidence="8">
    <location>
        <begin position="74"/>
        <end position="92"/>
    </location>
</feature>
<evidence type="ECO:0000256" key="8">
    <source>
        <dbReference type="SAM" id="MobiDB-lite"/>
    </source>
</evidence>
<dbReference type="GO" id="GO:0006896">
    <property type="term" value="P:Golgi to vacuole transport"/>
    <property type="evidence" value="ECO:0007669"/>
    <property type="project" value="TreeGrafter"/>
</dbReference>
<feature type="region of interest" description="Disordered" evidence="8">
    <location>
        <begin position="509"/>
        <end position="546"/>
    </location>
</feature>
<keyword evidence="6 7" id="KW-0175">Coiled coil</keyword>
<reference evidence="10" key="1">
    <citation type="journal article" date="2023" name="PhytoFront">
        <title>Draft Genome Resources of Seven Strains of Tilletia horrida, Causal Agent of Kernel Smut of Rice.</title>
        <authorList>
            <person name="Khanal S."/>
            <person name="Antony Babu S."/>
            <person name="Zhou X.G."/>
        </authorList>
    </citation>
    <scope>NUCLEOTIDE SEQUENCE</scope>
    <source>
        <strain evidence="10">TX6</strain>
    </source>
</reference>
<feature type="compositionally biased region" description="Pro residues" evidence="8">
    <location>
        <begin position="1271"/>
        <end position="1282"/>
    </location>
</feature>
<comment type="subcellular location">
    <subcellularLocation>
        <location evidence="1">Golgi apparatus</location>
        <location evidence="1">trans-Golgi network</location>
    </subcellularLocation>
</comment>
<feature type="compositionally biased region" description="Basic and acidic residues" evidence="8">
    <location>
        <begin position="566"/>
        <end position="576"/>
    </location>
</feature>
<feature type="region of interest" description="Disordered" evidence="8">
    <location>
        <begin position="953"/>
        <end position="984"/>
    </location>
</feature>
<feature type="region of interest" description="Disordered" evidence="8">
    <location>
        <begin position="772"/>
        <end position="793"/>
    </location>
</feature>
<feature type="compositionally biased region" description="Polar residues" evidence="8">
    <location>
        <begin position="774"/>
        <end position="793"/>
    </location>
</feature>
<evidence type="ECO:0000256" key="7">
    <source>
        <dbReference type="SAM" id="Coils"/>
    </source>
</evidence>
<feature type="region of interest" description="Disordered" evidence="8">
    <location>
        <begin position="1268"/>
        <end position="1658"/>
    </location>
</feature>
<dbReference type="GO" id="GO:0042147">
    <property type="term" value="P:retrograde transport, endosome to Golgi"/>
    <property type="evidence" value="ECO:0007669"/>
    <property type="project" value="InterPro"/>
</dbReference>
<feature type="compositionally biased region" description="Low complexity" evidence="8">
    <location>
        <begin position="1527"/>
        <end position="1539"/>
    </location>
</feature>
<feature type="region of interest" description="Disordered" evidence="8">
    <location>
        <begin position="560"/>
        <end position="603"/>
    </location>
</feature>
<feature type="compositionally biased region" description="Basic and acidic residues" evidence="8">
    <location>
        <begin position="1620"/>
        <end position="1630"/>
    </location>
</feature>
<evidence type="ECO:0000256" key="3">
    <source>
        <dbReference type="ARBA" id="ARBA00022448"/>
    </source>
</evidence>
<evidence type="ECO:0000256" key="4">
    <source>
        <dbReference type="ARBA" id="ARBA00022927"/>
    </source>
</evidence>
<dbReference type="Pfam" id="PF07928">
    <property type="entry name" value="Vps54"/>
    <property type="match status" value="1"/>
</dbReference>
<feature type="compositionally biased region" description="Low complexity" evidence="8">
    <location>
        <begin position="589"/>
        <end position="602"/>
    </location>
</feature>
<feature type="compositionally biased region" description="Basic and acidic residues" evidence="8">
    <location>
        <begin position="1590"/>
        <end position="1613"/>
    </location>
</feature>
<organism evidence="10 11">
    <name type="scientific">Tilletia horrida</name>
    <dbReference type="NCBI Taxonomy" id="155126"/>
    <lineage>
        <taxon>Eukaryota</taxon>
        <taxon>Fungi</taxon>
        <taxon>Dikarya</taxon>
        <taxon>Basidiomycota</taxon>
        <taxon>Ustilaginomycotina</taxon>
        <taxon>Exobasidiomycetes</taxon>
        <taxon>Tilletiales</taxon>
        <taxon>Tilletiaceae</taxon>
        <taxon>Tilletia</taxon>
    </lineage>
</organism>
<dbReference type="GO" id="GO:0005829">
    <property type="term" value="C:cytosol"/>
    <property type="evidence" value="ECO:0007669"/>
    <property type="project" value="GOC"/>
</dbReference>
<comment type="similarity">
    <text evidence="2">Belongs to the VPS54 family.</text>
</comment>
<dbReference type="EMBL" id="JAPDMZ010000212">
    <property type="protein sequence ID" value="KAK0545910.1"/>
    <property type="molecule type" value="Genomic_DNA"/>
</dbReference>
<dbReference type="PANTHER" id="PTHR12965:SF0">
    <property type="entry name" value="VACUOLAR PROTEIN SORTING-ASSOCIATED PROTEIN 54"/>
    <property type="match status" value="1"/>
</dbReference>
<feature type="compositionally biased region" description="Basic and acidic residues" evidence="8">
    <location>
        <begin position="962"/>
        <end position="973"/>
    </location>
</feature>
<keyword evidence="5" id="KW-0333">Golgi apparatus</keyword>
<dbReference type="InterPro" id="IPR039745">
    <property type="entry name" value="Vps54"/>
</dbReference>
<feature type="compositionally biased region" description="Low complexity" evidence="8">
    <location>
        <begin position="1453"/>
        <end position="1462"/>
    </location>
</feature>
<evidence type="ECO:0000256" key="6">
    <source>
        <dbReference type="ARBA" id="ARBA00023054"/>
    </source>
</evidence>
<dbReference type="GO" id="GO:0015031">
    <property type="term" value="P:protein transport"/>
    <property type="evidence" value="ECO:0007669"/>
    <property type="project" value="UniProtKB-KW"/>
</dbReference>
<protein>
    <recommendedName>
        <fullName evidence="9">Vacuolar protein sorting-associated protein 54 C-terminal domain-containing protein</fullName>
    </recommendedName>
</protein>
<dbReference type="GO" id="GO:0000938">
    <property type="term" value="C:GARP complex"/>
    <property type="evidence" value="ECO:0007669"/>
    <property type="project" value="InterPro"/>
</dbReference>
<evidence type="ECO:0000256" key="2">
    <source>
        <dbReference type="ARBA" id="ARBA00009150"/>
    </source>
</evidence>
<feature type="domain" description="Vacuolar protein sorting-associated protein 54 C-terminal" evidence="9">
    <location>
        <begin position="999"/>
        <end position="1130"/>
    </location>
</feature>
<feature type="region of interest" description="Disordered" evidence="8">
    <location>
        <begin position="1"/>
        <end position="92"/>
    </location>
</feature>